<keyword evidence="1" id="KW-0732">Signal</keyword>
<evidence type="ECO:0000256" key="1">
    <source>
        <dbReference type="SAM" id="SignalP"/>
    </source>
</evidence>
<dbReference type="CDD" id="cd00229">
    <property type="entry name" value="SGNH_hydrolase"/>
    <property type="match status" value="1"/>
</dbReference>
<dbReference type="AlphaFoldDB" id="A0A162GUR8"/>
<evidence type="ECO:0000313" key="2">
    <source>
        <dbReference type="EMBL" id="KYG68995.1"/>
    </source>
</evidence>
<reference evidence="2 3" key="1">
    <citation type="submission" date="2016-03" db="EMBL/GenBank/DDBJ databases">
        <authorList>
            <person name="Ploux O."/>
        </authorList>
    </citation>
    <scope>NUCLEOTIDE SEQUENCE [LARGE SCALE GENOMIC DNA]</scope>
    <source>
        <strain evidence="2 3">EC13</strain>
    </source>
</reference>
<dbReference type="Proteomes" id="UP000075799">
    <property type="component" value="Unassembled WGS sequence"/>
</dbReference>
<accession>A0A162GUR8</accession>
<name>A0A162GUR8_BDEBC</name>
<dbReference type="RefSeq" id="WP_063205803.1">
    <property type="nucleotide sequence ID" value="NZ_LUKD01000001.1"/>
</dbReference>
<dbReference type="GO" id="GO:0016788">
    <property type="term" value="F:hydrolase activity, acting on ester bonds"/>
    <property type="evidence" value="ECO:0007669"/>
    <property type="project" value="UniProtKB-ARBA"/>
</dbReference>
<feature type="chain" id="PRO_5007834906" description="SGNH hydrolase-type esterase domain-containing protein" evidence="1">
    <location>
        <begin position="19"/>
        <end position="249"/>
    </location>
</feature>
<evidence type="ECO:0000313" key="3">
    <source>
        <dbReference type="Proteomes" id="UP000075799"/>
    </source>
</evidence>
<dbReference type="InterPro" id="IPR036514">
    <property type="entry name" value="SGNH_hydro_sf"/>
</dbReference>
<gene>
    <name evidence="2" type="ORF">AZI87_07155</name>
</gene>
<feature type="signal peptide" evidence="1">
    <location>
        <begin position="1"/>
        <end position="18"/>
    </location>
</feature>
<proteinExistence type="predicted"/>
<evidence type="ECO:0008006" key="4">
    <source>
        <dbReference type="Google" id="ProtNLM"/>
    </source>
</evidence>
<organism evidence="2 3">
    <name type="scientific">Bdellovibrio bacteriovorus</name>
    <dbReference type="NCBI Taxonomy" id="959"/>
    <lineage>
        <taxon>Bacteria</taxon>
        <taxon>Pseudomonadati</taxon>
        <taxon>Bdellovibrionota</taxon>
        <taxon>Bdellovibrionia</taxon>
        <taxon>Bdellovibrionales</taxon>
        <taxon>Pseudobdellovibrionaceae</taxon>
        <taxon>Bdellovibrio</taxon>
    </lineage>
</organism>
<dbReference type="SUPFAM" id="SSF52266">
    <property type="entry name" value="SGNH hydrolase"/>
    <property type="match status" value="1"/>
</dbReference>
<sequence>MNKSALVLSLLISTTSLANTLIIGDSHVVGPFGENLHKYFSEVAQENVRTVGLAGGTARSFTDSSEAKRTLSYGFADRKNDKQKVVPGGTKATAPLLSTLLDEEKPRRVIIELGDNFADYKNPNSQSDRTVVAQVKQITEVLNKNKFNGTCYWVTPTWTDKALSKPYFKSNMRLARVIEIIKNEVAPRCQVIDSTTEIGISENDIKTTSDGLHFDAKNGAKWARGVADRIREVEANTAKSRSKNPDGVK</sequence>
<dbReference type="OrthoDB" id="5292007at2"/>
<comment type="caution">
    <text evidence="2">The sequence shown here is derived from an EMBL/GenBank/DDBJ whole genome shotgun (WGS) entry which is preliminary data.</text>
</comment>
<dbReference type="Gene3D" id="3.40.50.1110">
    <property type="entry name" value="SGNH hydrolase"/>
    <property type="match status" value="1"/>
</dbReference>
<dbReference type="EMBL" id="LUKD01000001">
    <property type="protein sequence ID" value="KYG68995.1"/>
    <property type="molecule type" value="Genomic_DNA"/>
</dbReference>
<protein>
    <recommendedName>
        <fullName evidence="4">SGNH hydrolase-type esterase domain-containing protein</fullName>
    </recommendedName>
</protein>